<dbReference type="GO" id="GO:0005634">
    <property type="term" value="C:nucleus"/>
    <property type="evidence" value="ECO:0007669"/>
    <property type="project" value="TreeGrafter"/>
</dbReference>
<dbReference type="PANTHER" id="PTHR31668">
    <property type="entry name" value="GLUCOSE TRANSPORT TRANSCRIPTION REGULATOR RGT1-RELATED-RELATED"/>
    <property type="match status" value="1"/>
</dbReference>
<evidence type="ECO:0000256" key="3">
    <source>
        <dbReference type="ARBA" id="ARBA00023125"/>
    </source>
</evidence>
<dbReference type="Proteomes" id="UP000054466">
    <property type="component" value="Unassembled WGS sequence"/>
</dbReference>
<feature type="domain" description="Zn(2)-C6 fungal-type" evidence="7">
    <location>
        <begin position="16"/>
        <end position="47"/>
    </location>
</feature>
<evidence type="ECO:0000256" key="2">
    <source>
        <dbReference type="ARBA" id="ARBA00023015"/>
    </source>
</evidence>
<dbReference type="HOGENOM" id="CLU_006632_3_0_1"/>
<dbReference type="InterPro" id="IPR007219">
    <property type="entry name" value="XnlR_reg_dom"/>
</dbReference>
<sequence>MEDSTVRRPRSRRIRPCDFCRARKVACRITNSPPCDFCVLKQRPCTFNDAPGPRQRRQLAAEAQFSTENAGYMRNGYHQSESTHGAFSNNATFDFENLDFDLMEVLELESLPNNLPDNSDAMDASNSHADENDLPFETVSPSGRRNEEEPIGARTRRIELASEKTALDHDPPPSVVSRQLARFVGPTGDLDLYLLAYRQYDQRDQSESQHTNVIYQRMKPDRNLPEPNTGELPLPPPVFTLHKDPYSSRLARIVEDSPVERFRTELKTLISDNLVSDLVRLWFRFVYPYFPILTRQQIFTQEKLQPSVSPSLLAALSATAIPFSIYDDKLCVEGSRLPSSTDLLKISLRALAAEVQSPRLETVQTLLLLLQRHPTGDPLAEEPLNWNLCAQMTSTAQTIGLNHDPMSWTSLPLWERRLRKLIWWAVWVCEKWTAFGQGMPSHLHDRDCTCQPLTEADLADLGTDAATTPNYFLHFVQLTTILDRLMNSFFTAQATLRLANDVQGAIDAAKVIRAQLKEWHDALPAALQTHAQSDKRDPATVPRQDLDGQSSLRLAYVVAQLAVFRALLRPVSMVAIHRGSGQGLPDKPVLEPDAARAIVRGAITCLEELVEFVEGLTTIQWDAFWHGWSRHNFSIASTLLMHLLLITAQSHTSPIEPHEQWPSPQDHQPRLDPVHAESTSQMNLQTEHEELRKLTQRWRWALRLAAQGAGGRKGLMTLSLLRIDALFIEWQDSNIL</sequence>
<dbReference type="Pfam" id="PF04082">
    <property type="entry name" value="Fungal_trans"/>
    <property type="match status" value="1"/>
</dbReference>
<dbReference type="AlphaFoldDB" id="A0A0D1ZK61"/>
<dbReference type="GeneID" id="27347248"/>
<evidence type="ECO:0000259" key="7">
    <source>
        <dbReference type="PROSITE" id="PS50048"/>
    </source>
</evidence>
<evidence type="ECO:0000313" key="8">
    <source>
        <dbReference type="EMBL" id="KIW28386.1"/>
    </source>
</evidence>
<evidence type="ECO:0000256" key="5">
    <source>
        <dbReference type="ARBA" id="ARBA00023242"/>
    </source>
</evidence>
<evidence type="ECO:0000256" key="4">
    <source>
        <dbReference type="ARBA" id="ARBA00023163"/>
    </source>
</evidence>
<dbReference type="VEuPathDB" id="FungiDB:PV07_08054"/>
<dbReference type="GO" id="GO:0003677">
    <property type="term" value="F:DNA binding"/>
    <property type="evidence" value="ECO:0007669"/>
    <property type="project" value="UniProtKB-KW"/>
</dbReference>
<dbReference type="RefSeq" id="XP_016248602.1">
    <property type="nucleotide sequence ID" value="XM_016395183.1"/>
</dbReference>
<accession>A0A0D1ZK61</accession>
<feature type="region of interest" description="Disordered" evidence="6">
    <location>
        <begin position="654"/>
        <end position="673"/>
    </location>
</feature>
<name>A0A0D1ZK61_9EURO</name>
<dbReference type="InterPro" id="IPR050797">
    <property type="entry name" value="Carb_Metab_Trans_Reg"/>
</dbReference>
<dbReference type="Gene3D" id="4.10.240.10">
    <property type="entry name" value="Zn(2)-C6 fungal-type DNA-binding domain"/>
    <property type="match status" value="1"/>
</dbReference>
<dbReference type="SUPFAM" id="SSF57701">
    <property type="entry name" value="Zn2/Cys6 DNA-binding domain"/>
    <property type="match status" value="1"/>
</dbReference>
<evidence type="ECO:0000256" key="6">
    <source>
        <dbReference type="SAM" id="MobiDB-lite"/>
    </source>
</evidence>
<evidence type="ECO:0000313" key="9">
    <source>
        <dbReference type="Proteomes" id="UP000054466"/>
    </source>
</evidence>
<dbReference type="STRING" id="569365.A0A0D1ZK61"/>
<protein>
    <recommendedName>
        <fullName evidence="7">Zn(2)-C6 fungal-type domain-containing protein</fullName>
    </recommendedName>
</protein>
<dbReference type="PROSITE" id="PS50048">
    <property type="entry name" value="ZN2_CY6_FUNGAL_2"/>
    <property type="match status" value="1"/>
</dbReference>
<dbReference type="InterPro" id="IPR036864">
    <property type="entry name" value="Zn2-C6_fun-type_DNA-bd_sf"/>
</dbReference>
<dbReference type="SMART" id="SM00906">
    <property type="entry name" value="Fungal_trans"/>
    <property type="match status" value="1"/>
</dbReference>
<dbReference type="OrthoDB" id="4118475at2759"/>
<keyword evidence="9" id="KW-1185">Reference proteome</keyword>
<dbReference type="CDD" id="cd00067">
    <property type="entry name" value="GAL4"/>
    <property type="match status" value="1"/>
</dbReference>
<keyword evidence="4" id="KW-0804">Transcription</keyword>
<feature type="region of interest" description="Disordered" evidence="6">
    <location>
        <begin position="113"/>
        <end position="152"/>
    </location>
</feature>
<dbReference type="GO" id="GO:0008270">
    <property type="term" value="F:zinc ion binding"/>
    <property type="evidence" value="ECO:0007669"/>
    <property type="project" value="InterPro"/>
</dbReference>
<reference evidence="8 9" key="1">
    <citation type="submission" date="2015-01" db="EMBL/GenBank/DDBJ databases">
        <title>The Genome Sequence of Cladophialophora immunda CBS83496.</title>
        <authorList>
            <consortium name="The Broad Institute Genomics Platform"/>
            <person name="Cuomo C."/>
            <person name="de Hoog S."/>
            <person name="Gorbushina A."/>
            <person name="Stielow B."/>
            <person name="Teixiera M."/>
            <person name="Abouelleil A."/>
            <person name="Chapman S.B."/>
            <person name="Priest M."/>
            <person name="Young S.K."/>
            <person name="Wortman J."/>
            <person name="Nusbaum C."/>
            <person name="Birren B."/>
        </authorList>
    </citation>
    <scope>NUCLEOTIDE SEQUENCE [LARGE SCALE GENOMIC DNA]</scope>
    <source>
        <strain evidence="8 9">CBS 83496</strain>
    </source>
</reference>
<dbReference type="PANTHER" id="PTHR31668:SF4">
    <property type="entry name" value="TRANSCRIPTIONAL ACTIVATOR PROTEIN DAL81"/>
    <property type="match status" value="1"/>
</dbReference>
<evidence type="ECO:0000256" key="1">
    <source>
        <dbReference type="ARBA" id="ARBA00022723"/>
    </source>
</evidence>
<dbReference type="InterPro" id="IPR001138">
    <property type="entry name" value="Zn2Cys6_DnaBD"/>
</dbReference>
<dbReference type="GO" id="GO:0001080">
    <property type="term" value="P:nitrogen catabolite activation of transcription from RNA polymerase II promoter"/>
    <property type="evidence" value="ECO:0007669"/>
    <property type="project" value="TreeGrafter"/>
</dbReference>
<keyword evidence="1" id="KW-0479">Metal-binding</keyword>
<dbReference type="PROSITE" id="PS00463">
    <property type="entry name" value="ZN2_CY6_FUNGAL_1"/>
    <property type="match status" value="1"/>
</dbReference>
<dbReference type="GO" id="GO:0006351">
    <property type="term" value="P:DNA-templated transcription"/>
    <property type="evidence" value="ECO:0007669"/>
    <property type="project" value="InterPro"/>
</dbReference>
<keyword evidence="2" id="KW-0805">Transcription regulation</keyword>
<keyword evidence="3" id="KW-0238">DNA-binding</keyword>
<dbReference type="CDD" id="cd12148">
    <property type="entry name" value="fungal_TF_MHR"/>
    <property type="match status" value="1"/>
</dbReference>
<keyword evidence="5" id="KW-0539">Nucleus</keyword>
<organism evidence="8 9">
    <name type="scientific">Cladophialophora immunda</name>
    <dbReference type="NCBI Taxonomy" id="569365"/>
    <lineage>
        <taxon>Eukaryota</taxon>
        <taxon>Fungi</taxon>
        <taxon>Dikarya</taxon>
        <taxon>Ascomycota</taxon>
        <taxon>Pezizomycotina</taxon>
        <taxon>Eurotiomycetes</taxon>
        <taxon>Chaetothyriomycetidae</taxon>
        <taxon>Chaetothyriales</taxon>
        <taxon>Herpotrichiellaceae</taxon>
        <taxon>Cladophialophora</taxon>
    </lineage>
</organism>
<proteinExistence type="predicted"/>
<dbReference type="GO" id="GO:0000981">
    <property type="term" value="F:DNA-binding transcription factor activity, RNA polymerase II-specific"/>
    <property type="evidence" value="ECO:0007669"/>
    <property type="project" value="InterPro"/>
</dbReference>
<dbReference type="EMBL" id="KN847043">
    <property type="protein sequence ID" value="KIW28386.1"/>
    <property type="molecule type" value="Genomic_DNA"/>
</dbReference>
<gene>
    <name evidence="8" type="ORF">PV07_08054</name>
</gene>